<dbReference type="PANTHER" id="PTHR11496:SF97">
    <property type="entry name" value="ALCOHOL DEHYDROGENASE IRON-TYPE_GLYCEROL DEHYDROGENASE GLDA DOMAIN-CONTAINING PROTEIN"/>
    <property type="match status" value="1"/>
</dbReference>
<dbReference type="Proteomes" id="UP001194468">
    <property type="component" value="Unassembled WGS sequence"/>
</dbReference>
<protein>
    <submittedName>
        <fullName evidence="4">Alcohol dehydrogenase IV</fullName>
    </submittedName>
</protein>
<dbReference type="Pfam" id="PF25137">
    <property type="entry name" value="ADH_Fe_C"/>
    <property type="match status" value="1"/>
</dbReference>
<feature type="domain" description="Fe-containing alcohol dehydrogenase-like C-terminal" evidence="3">
    <location>
        <begin position="188"/>
        <end position="369"/>
    </location>
</feature>
<comment type="caution">
    <text evidence="4">The sequence shown here is derived from an EMBL/GenBank/DDBJ whole genome shotgun (WGS) entry which is preliminary data.</text>
</comment>
<dbReference type="InterPro" id="IPR039697">
    <property type="entry name" value="Alcohol_dehydrogenase_Fe"/>
</dbReference>
<dbReference type="EMBL" id="WHUW01000010">
    <property type="protein sequence ID" value="KAF8441491.1"/>
    <property type="molecule type" value="Genomic_DNA"/>
</dbReference>
<dbReference type="Pfam" id="PF00465">
    <property type="entry name" value="Fe-ADH"/>
    <property type="match status" value="1"/>
</dbReference>
<dbReference type="Gene3D" id="1.20.1090.10">
    <property type="entry name" value="Dehydroquinate synthase-like - alpha domain"/>
    <property type="match status" value="1"/>
</dbReference>
<evidence type="ECO:0000313" key="5">
    <source>
        <dbReference type="Proteomes" id="UP001194468"/>
    </source>
</evidence>
<dbReference type="PANTHER" id="PTHR11496">
    <property type="entry name" value="ALCOHOL DEHYDROGENASE"/>
    <property type="match status" value="1"/>
</dbReference>
<evidence type="ECO:0000259" key="3">
    <source>
        <dbReference type="Pfam" id="PF25137"/>
    </source>
</evidence>
<dbReference type="GO" id="GO:0004022">
    <property type="term" value="F:alcohol dehydrogenase (NAD+) activity"/>
    <property type="evidence" value="ECO:0007669"/>
    <property type="project" value="TreeGrafter"/>
</dbReference>
<keyword evidence="1" id="KW-0560">Oxidoreductase</keyword>
<sequence>MTDTNSNLHGSYAYHDTLKGVYYGPGCVHTALPTLLAVLGGTKALVVTGKSLREKTNVVTNVERILKDNGAFAATFSEIGQHAPVQGIIRGIEAFEAAGADIIVSIGGGSPIDATKAIVYRLQKQTGGKFLNHIAIPTTLSAAEYRGGAGYTDEQGNKVSVSDPMISPAGVILDAELTLATPEELWLSTGLRALDHAVEGLYNPVLPYPMKAFCYAALSDLFKYLPKSKAQPGDLETRQRLLIAAWMSLWPFKIEKYGPLGLSHSLGHKLGATYGIPHGITSCLTLAPVVTLKADVASPSDKAALAEALFYLREPSTGSVEGDVRRLGSKIDELVRGLELHRTLASYNVPRANLPTIAKLALAAGDDPELQRKTEALLESIYDA</sequence>
<dbReference type="CDD" id="cd08192">
    <property type="entry name" value="MAR-like"/>
    <property type="match status" value="1"/>
</dbReference>
<gene>
    <name evidence="4" type="ORF">L210DRAFT_3399285</name>
</gene>
<dbReference type="GO" id="GO:0046872">
    <property type="term" value="F:metal ion binding"/>
    <property type="evidence" value="ECO:0007669"/>
    <property type="project" value="InterPro"/>
</dbReference>
<dbReference type="InterPro" id="IPR001670">
    <property type="entry name" value="ADH_Fe/GldA"/>
</dbReference>
<name>A0AAD4BWB4_BOLED</name>
<reference evidence="4" key="2">
    <citation type="journal article" date="2020" name="Nat. Commun.">
        <title>Large-scale genome sequencing of mycorrhizal fungi provides insights into the early evolution of symbiotic traits.</title>
        <authorList>
            <person name="Miyauchi S."/>
            <person name="Kiss E."/>
            <person name="Kuo A."/>
            <person name="Drula E."/>
            <person name="Kohler A."/>
            <person name="Sanchez-Garcia M."/>
            <person name="Morin E."/>
            <person name="Andreopoulos B."/>
            <person name="Barry K.W."/>
            <person name="Bonito G."/>
            <person name="Buee M."/>
            <person name="Carver A."/>
            <person name="Chen C."/>
            <person name="Cichocki N."/>
            <person name="Clum A."/>
            <person name="Culley D."/>
            <person name="Crous P.W."/>
            <person name="Fauchery L."/>
            <person name="Girlanda M."/>
            <person name="Hayes R.D."/>
            <person name="Keri Z."/>
            <person name="LaButti K."/>
            <person name="Lipzen A."/>
            <person name="Lombard V."/>
            <person name="Magnuson J."/>
            <person name="Maillard F."/>
            <person name="Murat C."/>
            <person name="Nolan M."/>
            <person name="Ohm R.A."/>
            <person name="Pangilinan J."/>
            <person name="Pereira M.F."/>
            <person name="Perotto S."/>
            <person name="Peter M."/>
            <person name="Pfister S."/>
            <person name="Riley R."/>
            <person name="Sitrit Y."/>
            <person name="Stielow J.B."/>
            <person name="Szollosi G."/>
            <person name="Zifcakova L."/>
            <person name="Stursova M."/>
            <person name="Spatafora J.W."/>
            <person name="Tedersoo L."/>
            <person name="Vaario L.M."/>
            <person name="Yamada A."/>
            <person name="Yan M."/>
            <person name="Wang P."/>
            <person name="Xu J."/>
            <person name="Bruns T."/>
            <person name="Baldrian P."/>
            <person name="Vilgalys R."/>
            <person name="Dunand C."/>
            <person name="Henrissat B."/>
            <person name="Grigoriev I.V."/>
            <person name="Hibbett D."/>
            <person name="Nagy L.G."/>
            <person name="Martin F.M."/>
        </authorList>
    </citation>
    <scope>NUCLEOTIDE SEQUENCE</scope>
    <source>
        <strain evidence="4">BED1</strain>
    </source>
</reference>
<accession>A0AAD4BWB4</accession>
<evidence type="ECO:0000259" key="2">
    <source>
        <dbReference type="Pfam" id="PF00465"/>
    </source>
</evidence>
<dbReference type="Gene3D" id="3.40.50.1970">
    <property type="match status" value="1"/>
</dbReference>
<dbReference type="PROSITE" id="PS00060">
    <property type="entry name" value="ADH_IRON_2"/>
    <property type="match status" value="1"/>
</dbReference>
<dbReference type="AlphaFoldDB" id="A0AAD4BWB4"/>
<dbReference type="GO" id="GO:0005739">
    <property type="term" value="C:mitochondrion"/>
    <property type="evidence" value="ECO:0007669"/>
    <property type="project" value="TreeGrafter"/>
</dbReference>
<organism evidence="4 5">
    <name type="scientific">Boletus edulis BED1</name>
    <dbReference type="NCBI Taxonomy" id="1328754"/>
    <lineage>
        <taxon>Eukaryota</taxon>
        <taxon>Fungi</taxon>
        <taxon>Dikarya</taxon>
        <taxon>Basidiomycota</taxon>
        <taxon>Agaricomycotina</taxon>
        <taxon>Agaricomycetes</taxon>
        <taxon>Agaricomycetidae</taxon>
        <taxon>Boletales</taxon>
        <taxon>Boletineae</taxon>
        <taxon>Boletaceae</taxon>
        <taxon>Boletoideae</taxon>
        <taxon>Boletus</taxon>
    </lineage>
</organism>
<evidence type="ECO:0000256" key="1">
    <source>
        <dbReference type="ARBA" id="ARBA00023002"/>
    </source>
</evidence>
<reference evidence="4" key="1">
    <citation type="submission" date="2019-10" db="EMBL/GenBank/DDBJ databases">
        <authorList>
            <consortium name="DOE Joint Genome Institute"/>
            <person name="Kuo A."/>
            <person name="Miyauchi S."/>
            <person name="Kiss E."/>
            <person name="Drula E."/>
            <person name="Kohler A."/>
            <person name="Sanchez-Garcia M."/>
            <person name="Andreopoulos B."/>
            <person name="Barry K.W."/>
            <person name="Bonito G."/>
            <person name="Buee M."/>
            <person name="Carver A."/>
            <person name="Chen C."/>
            <person name="Cichocki N."/>
            <person name="Clum A."/>
            <person name="Culley D."/>
            <person name="Crous P.W."/>
            <person name="Fauchery L."/>
            <person name="Girlanda M."/>
            <person name="Hayes R."/>
            <person name="Keri Z."/>
            <person name="LaButti K."/>
            <person name="Lipzen A."/>
            <person name="Lombard V."/>
            <person name="Magnuson J."/>
            <person name="Maillard F."/>
            <person name="Morin E."/>
            <person name="Murat C."/>
            <person name="Nolan M."/>
            <person name="Ohm R."/>
            <person name="Pangilinan J."/>
            <person name="Pereira M."/>
            <person name="Perotto S."/>
            <person name="Peter M."/>
            <person name="Riley R."/>
            <person name="Sitrit Y."/>
            <person name="Stielow B."/>
            <person name="Szollosi G."/>
            <person name="Zifcakova L."/>
            <person name="Stursova M."/>
            <person name="Spatafora J.W."/>
            <person name="Tedersoo L."/>
            <person name="Vaario L.-M."/>
            <person name="Yamada A."/>
            <person name="Yan M."/>
            <person name="Wang P."/>
            <person name="Xu J."/>
            <person name="Bruns T."/>
            <person name="Baldrian P."/>
            <person name="Vilgalys R."/>
            <person name="Henrissat B."/>
            <person name="Grigoriev I.V."/>
            <person name="Hibbett D."/>
            <person name="Nagy L.G."/>
            <person name="Martin F.M."/>
        </authorList>
    </citation>
    <scope>NUCLEOTIDE SEQUENCE</scope>
    <source>
        <strain evidence="4">BED1</strain>
    </source>
</reference>
<dbReference type="SUPFAM" id="SSF56796">
    <property type="entry name" value="Dehydroquinate synthase-like"/>
    <property type="match status" value="1"/>
</dbReference>
<proteinExistence type="predicted"/>
<keyword evidence="5" id="KW-1185">Reference proteome</keyword>
<dbReference type="InterPro" id="IPR018211">
    <property type="entry name" value="ADH_Fe_CS"/>
</dbReference>
<feature type="domain" description="Alcohol dehydrogenase iron-type/glycerol dehydrogenase GldA" evidence="2">
    <location>
        <begin position="21"/>
        <end position="174"/>
    </location>
</feature>
<evidence type="ECO:0000313" key="4">
    <source>
        <dbReference type="EMBL" id="KAF8441491.1"/>
    </source>
</evidence>
<dbReference type="InterPro" id="IPR056798">
    <property type="entry name" value="ADH_Fe_C"/>
</dbReference>